<proteinExistence type="predicted"/>
<evidence type="ECO:0000313" key="2">
    <source>
        <dbReference type="Proteomes" id="UP000251923"/>
    </source>
</evidence>
<organism evidence="1 2">
    <name type="scientific">Aerococcus urinae</name>
    <dbReference type="NCBI Taxonomy" id="1376"/>
    <lineage>
        <taxon>Bacteria</taxon>
        <taxon>Bacillati</taxon>
        <taxon>Bacillota</taxon>
        <taxon>Bacilli</taxon>
        <taxon>Lactobacillales</taxon>
        <taxon>Aerococcaceae</taxon>
        <taxon>Aerococcus</taxon>
    </lineage>
</organism>
<protein>
    <submittedName>
        <fullName evidence="1">Uncharacterized protein</fullName>
    </submittedName>
</protein>
<name>A0A329NB13_9LACT</name>
<accession>A0A329NB13</accession>
<evidence type="ECO:0000313" key="1">
    <source>
        <dbReference type="EMBL" id="RAV77236.1"/>
    </source>
</evidence>
<comment type="caution">
    <text evidence="1">The sequence shown here is derived from an EMBL/GenBank/DDBJ whole genome shotgun (WGS) entry which is preliminary data.</text>
</comment>
<dbReference type="Proteomes" id="UP000251923">
    <property type="component" value="Unassembled WGS sequence"/>
</dbReference>
<gene>
    <name evidence="1" type="ORF">DBT54_09475</name>
</gene>
<dbReference type="AlphaFoldDB" id="A0A329NB13"/>
<sequence length="83" mass="10424">MKAISKKCRRIFLKNYFNKNKKIVDVFLPVLQKIFTRLEKNLDRKTYREEFFQGKEDEKFFSHELDMNQYFEQIKYVYRNNLK</sequence>
<reference evidence="1 2" key="1">
    <citation type="submission" date="2018-04" db="EMBL/GenBank/DDBJ databases">
        <title>Aerococcus urinae genomes.</title>
        <authorList>
            <person name="Hilt E."/>
            <person name="Gilbert N.M."/>
            <person name="Thomas-White K."/>
            <person name="Putonti C."/>
            <person name="Lewis A.L."/>
            <person name="Visck K.L."/>
            <person name="Wolfe A.J."/>
        </authorList>
    </citation>
    <scope>NUCLEOTIDE SEQUENCE [LARGE SCALE GENOMIC DNA]</scope>
    <source>
        <strain evidence="1 2">UMB7480</strain>
    </source>
</reference>
<dbReference type="EMBL" id="QMHM01000034">
    <property type="protein sequence ID" value="RAV77236.1"/>
    <property type="molecule type" value="Genomic_DNA"/>
</dbReference>